<dbReference type="PROSITE" id="PS50893">
    <property type="entry name" value="ABC_TRANSPORTER_2"/>
    <property type="match status" value="1"/>
</dbReference>
<evidence type="ECO:0000256" key="5">
    <source>
        <dbReference type="ARBA" id="ARBA00023251"/>
    </source>
</evidence>
<dbReference type="InterPro" id="IPR003593">
    <property type="entry name" value="AAA+_ATPase"/>
</dbReference>
<evidence type="ECO:0000256" key="3">
    <source>
        <dbReference type="ARBA" id="ARBA00022741"/>
    </source>
</evidence>
<keyword evidence="2" id="KW-0813">Transport</keyword>
<proteinExistence type="predicted"/>
<evidence type="ECO:0000313" key="7">
    <source>
        <dbReference type="EMBL" id="TWH19247.1"/>
    </source>
</evidence>
<name>A0A660CBH5_9PSEU</name>
<reference evidence="7 8" key="1">
    <citation type="submission" date="2019-07" db="EMBL/GenBank/DDBJ databases">
        <title>R&amp;d 2014.</title>
        <authorList>
            <person name="Klenk H.-P."/>
        </authorList>
    </citation>
    <scope>NUCLEOTIDE SEQUENCE [LARGE SCALE GENOMIC DNA]</scope>
    <source>
        <strain evidence="7 8">DSM 43194</strain>
    </source>
</reference>
<dbReference type="InterPro" id="IPR003439">
    <property type="entry name" value="ABC_transporter-like_ATP-bd"/>
</dbReference>
<evidence type="ECO:0000256" key="4">
    <source>
        <dbReference type="ARBA" id="ARBA00022840"/>
    </source>
</evidence>
<evidence type="ECO:0000259" key="6">
    <source>
        <dbReference type="PROSITE" id="PS50893"/>
    </source>
</evidence>
<dbReference type="SMART" id="SM00382">
    <property type="entry name" value="AAA"/>
    <property type="match status" value="1"/>
</dbReference>
<dbReference type="Pfam" id="PF00005">
    <property type="entry name" value="ABC_tran"/>
    <property type="match status" value="1"/>
</dbReference>
<evidence type="ECO:0000256" key="2">
    <source>
        <dbReference type="ARBA" id="ARBA00022448"/>
    </source>
</evidence>
<dbReference type="GO" id="GO:0016887">
    <property type="term" value="F:ATP hydrolysis activity"/>
    <property type="evidence" value="ECO:0007669"/>
    <property type="project" value="InterPro"/>
</dbReference>
<keyword evidence="5" id="KW-0046">Antibiotic resistance</keyword>
<dbReference type="InterPro" id="IPR050763">
    <property type="entry name" value="ABC_transporter_ATP-binding"/>
</dbReference>
<dbReference type="EMBL" id="VLJV01000001">
    <property type="protein sequence ID" value="TWH19247.1"/>
    <property type="molecule type" value="Genomic_DNA"/>
</dbReference>
<evidence type="ECO:0000313" key="8">
    <source>
        <dbReference type="Proteomes" id="UP000317303"/>
    </source>
</evidence>
<dbReference type="SUPFAM" id="SSF52540">
    <property type="entry name" value="P-loop containing nucleoside triphosphate hydrolases"/>
    <property type="match status" value="1"/>
</dbReference>
<dbReference type="PANTHER" id="PTHR42711">
    <property type="entry name" value="ABC TRANSPORTER ATP-BINDING PROTEIN"/>
    <property type="match status" value="1"/>
</dbReference>
<dbReference type="GO" id="GO:0005886">
    <property type="term" value="C:plasma membrane"/>
    <property type="evidence" value="ECO:0007669"/>
    <property type="project" value="UniProtKB-SubCell"/>
</dbReference>
<dbReference type="InterPro" id="IPR027417">
    <property type="entry name" value="P-loop_NTPase"/>
</dbReference>
<dbReference type="GO" id="GO:0046677">
    <property type="term" value="P:response to antibiotic"/>
    <property type="evidence" value="ECO:0007669"/>
    <property type="project" value="UniProtKB-KW"/>
</dbReference>
<evidence type="ECO:0000256" key="1">
    <source>
        <dbReference type="ARBA" id="ARBA00004202"/>
    </source>
</evidence>
<dbReference type="AlphaFoldDB" id="A0A660CBH5"/>
<accession>A0A660CBH5</accession>
<sequence>MTIAPSPAVELSGLTKRFGDHVAVDGLDLTIPAGTFYGLVGPNGAGKSTTLSMIAGLLTPDAGTVHVAGLDAARDREHVLERLGVMMEGLSLPERLTGPELLEYTARLRGLDDTWPQRASDLLELLELDRTPSTLVVDYSTGMRKKIGLAMAILHRPRVLVLDEPFEAIDPVSARAIEDLLHQYVGGGGTVLLSSHIMDVVERTCRRVALIDAGRILTEGTVDEVRGRGTLNDVFVDLVGAAPAKRLEWLA</sequence>
<comment type="subcellular location">
    <subcellularLocation>
        <location evidence="1">Cell membrane</location>
        <topology evidence="1">Peripheral membrane protein</topology>
    </subcellularLocation>
</comment>
<feature type="domain" description="ABC transporter" evidence="6">
    <location>
        <begin position="9"/>
        <end position="238"/>
    </location>
</feature>
<dbReference type="OrthoDB" id="9804819at2"/>
<keyword evidence="3" id="KW-0547">Nucleotide-binding</keyword>
<keyword evidence="8" id="KW-1185">Reference proteome</keyword>
<keyword evidence="4 7" id="KW-0067">ATP-binding</keyword>
<dbReference type="GO" id="GO:0005524">
    <property type="term" value="F:ATP binding"/>
    <property type="evidence" value="ECO:0007669"/>
    <property type="project" value="UniProtKB-KW"/>
</dbReference>
<gene>
    <name evidence="7" type="ORF">JD82_01070</name>
</gene>
<comment type="caution">
    <text evidence="7">The sequence shown here is derived from an EMBL/GenBank/DDBJ whole genome shotgun (WGS) entry which is preliminary data.</text>
</comment>
<dbReference type="Gene3D" id="3.40.50.300">
    <property type="entry name" value="P-loop containing nucleotide triphosphate hydrolases"/>
    <property type="match status" value="1"/>
</dbReference>
<dbReference type="PANTHER" id="PTHR42711:SF19">
    <property type="entry name" value="DOXORUBICIN RESISTANCE ATP-BINDING PROTEIN DRRA"/>
    <property type="match status" value="1"/>
</dbReference>
<dbReference type="RefSeq" id="WP_030532699.1">
    <property type="nucleotide sequence ID" value="NZ_JOIJ01000009.1"/>
</dbReference>
<protein>
    <submittedName>
        <fullName evidence="7">ABC-2 type transport system ATP-binding protein</fullName>
    </submittedName>
</protein>
<organism evidence="7 8">
    <name type="scientific">Prauserella rugosa</name>
    <dbReference type="NCBI Taxonomy" id="43354"/>
    <lineage>
        <taxon>Bacteria</taxon>
        <taxon>Bacillati</taxon>
        <taxon>Actinomycetota</taxon>
        <taxon>Actinomycetes</taxon>
        <taxon>Pseudonocardiales</taxon>
        <taxon>Pseudonocardiaceae</taxon>
        <taxon>Prauserella</taxon>
    </lineage>
</organism>
<dbReference type="CDD" id="cd03230">
    <property type="entry name" value="ABC_DR_subfamily_A"/>
    <property type="match status" value="1"/>
</dbReference>
<dbReference type="Proteomes" id="UP000317303">
    <property type="component" value="Unassembled WGS sequence"/>
</dbReference>